<keyword evidence="2" id="KW-0479">Metal-binding</keyword>
<keyword evidence="4" id="KW-0238">DNA-binding</keyword>
<dbReference type="InterPro" id="IPR051711">
    <property type="entry name" value="Stress_Response_Reg"/>
</dbReference>
<dbReference type="PROSITE" id="PS00463">
    <property type="entry name" value="ZN2_CY6_FUNGAL_1"/>
    <property type="match status" value="1"/>
</dbReference>
<dbReference type="GO" id="GO:0045944">
    <property type="term" value="P:positive regulation of transcription by RNA polymerase II"/>
    <property type="evidence" value="ECO:0007669"/>
    <property type="project" value="TreeGrafter"/>
</dbReference>
<dbReference type="CDD" id="cd00067">
    <property type="entry name" value="GAL4"/>
    <property type="match status" value="1"/>
</dbReference>
<dbReference type="InterPro" id="IPR001138">
    <property type="entry name" value="Zn2Cys6_DnaBD"/>
</dbReference>
<dbReference type="GO" id="GO:0005634">
    <property type="term" value="C:nucleus"/>
    <property type="evidence" value="ECO:0007669"/>
    <property type="project" value="UniProtKB-SubCell"/>
</dbReference>
<evidence type="ECO:0000256" key="6">
    <source>
        <dbReference type="ARBA" id="ARBA00023242"/>
    </source>
</evidence>
<dbReference type="CDD" id="cd12148">
    <property type="entry name" value="fungal_TF_MHR"/>
    <property type="match status" value="1"/>
</dbReference>
<dbReference type="GO" id="GO:0008270">
    <property type="term" value="F:zinc ion binding"/>
    <property type="evidence" value="ECO:0007669"/>
    <property type="project" value="InterPro"/>
</dbReference>
<evidence type="ECO:0000256" key="4">
    <source>
        <dbReference type="ARBA" id="ARBA00023125"/>
    </source>
</evidence>
<keyword evidence="3" id="KW-0805">Transcription regulation</keyword>
<dbReference type="SMART" id="SM00906">
    <property type="entry name" value="Fungal_trans"/>
    <property type="match status" value="1"/>
</dbReference>
<keyword evidence="8" id="KW-0812">Transmembrane</keyword>
<feature type="region of interest" description="Disordered" evidence="7">
    <location>
        <begin position="66"/>
        <end position="133"/>
    </location>
</feature>
<dbReference type="PANTHER" id="PTHR47540:SF2">
    <property type="entry name" value="ZN(II)2CYS6 TRANSCRIPTION FACTOR (EUROFUNG)"/>
    <property type="match status" value="1"/>
</dbReference>
<evidence type="ECO:0000256" key="1">
    <source>
        <dbReference type="ARBA" id="ARBA00004123"/>
    </source>
</evidence>
<dbReference type="PROSITE" id="PS50048">
    <property type="entry name" value="ZN2_CY6_FUNGAL_2"/>
    <property type="match status" value="1"/>
</dbReference>
<dbReference type="Pfam" id="PF00172">
    <property type="entry name" value="Zn_clus"/>
    <property type="match status" value="1"/>
</dbReference>
<keyword evidence="8" id="KW-1133">Transmembrane helix</keyword>
<dbReference type="SMART" id="SM00066">
    <property type="entry name" value="GAL4"/>
    <property type="match status" value="1"/>
</dbReference>
<evidence type="ECO:0000259" key="9">
    <source>
        <dbReference type="PROSITE" id="PS50048"/>
    </source>
</evidence>
<dbReference type="Pfam" id="PF04082">
    <property type="entry name" value="Fungal_trans"/>
    <property type="match status" value="1"/>
</dbReference>
<evidence type="ECO:0000256" key="5">
    <source>
        <dbReference type="ARBA" id="ARBA00023163"/>
    </source>
</evidence>
<dbReference type="EMBL" id="AMKT01000073">
    <property type="protein sequence ID" value="OXG14905.1"/>
    <property type="molecule type" value="Genomic_DNA"/>
</dbReference>
<evidence type="ECO:0000256" key="7">
    <source>
        <dbReference type="SAM" id="MobiDB-lite"/>
    </source>
</evidence>
<proteinExistence type="predicted"/>
<gene>
    <name evidence="10" type="ORF">C361_05613</name>
</gene>
<dbReference type="Gene3D" id="4.10.240.10">
    <property type="entry name" value="Zn(2)-C6 fungal-type DNA-binding domain"/>
    <property type="match status" value="1"/>
</dbReference>
<keyword evidence="5" id="KW-0804">Transcription</keyword>
<evidence type="ECO:0000256" key="8">
    <source>
        <dbReference type="SAM" id="Phobius"/>
    </source>
</evidence>
<dbReference type="GO" id="GO:0043565">
    <property type="term" value="F:sequence-specific DNA binding"/>
    <property type="evidence" value="ECO:0007669"/>
    <property type="project" value="TreeGrafter"/>
</dbReference>
<protein>
    <recommendedName>
        <fullName evidence="9">Zn(2)-C6 fungal-type domain-containing protein</fullName>
    </recommendedName>
</protein>
<evidence type="ECO:0000256" key="2">
    <source>
        <dbReference type="ARBA" id="ARBA00022723"/>
    </source>
</evidence>
<feature type="region of interest" description="Disordered" evidence="7">
    <location>
        <begin position="1"/>
        <end position="23"/>
    </location>
</feature>
<comment type="caution">
    <text evidence="10">The sequence shown here is derived from an EMBL/GenBank/DDBJ whole genome shotgun (WGS) entry which is preliminary data.</text>
</comment>
<organism evidence="10 11">
    <name type="scientific">Cryptococcus neoformans Tu259-1</name>
    <dbReference type="NCBI Taxonomy" id="1230072"/>
    <lineage>
        <taxon>Eukaryota</taxon>
        <taxon>Fungi</taxon>
        <taxon>Dikarya</taxon>
        <taxon>Basidiomycota</taxon>
        <taxon>Agaricomycotina</taxon>
        <taxon>Tremellomycetes</taxon>
        <taxon>Tremellales</taxon>
        <taxon>Cryptococcaceae</taxon>
        <taxon>Cryptococcus</taxon>
        <taxon>Cryptococcus neoformans species complex</taxon>
    </lineage>
</organism>
<comment type="subcellular location">
    <subcellularLocation>
        <location evidence="1">Nucleus</location>
    </subcellularLocation>
</comment>
<evidence type="ECO:0000313" key="11">
    <source>
        <dbReference type="Proteomes" id="UP000199727"/>
    </source>
</evidence>
<dbReference type="GO" id="GO:0000981">
    <property type="term" value="F:DNA-binding transcription factor activity, RNA polymerase II-specific"/>
    <property type="evidence" value="ECO:0007669"/>
    <property type="project" value="InterPro"/>
</dbReference>
<name>A0A854Q845_CRYNE</name>
<dbReference type="PANTHER" id="PTHR47540">
    <property type="entry name" value="THIAMINE REPRESSIBLE GENES REGULATORY PROTEIN THI5"/>
    <property type="match status" value="1"/>
</dbReference>
<dbReference type="InterPro" id="IPR007219">
    <property type="entry name" value="XnlR_reg_dom"/>
</dbReference>
<dbReference type="SUPFAM" id="SSF57701">
    <property type="entry name" value="Zn2/Cys6 DNA-binding domain"/>
    <property type="match status" value="1"/>
</dbReference>
<keyword evidence="8" id="KW-0472">Membrane</keyword>
<feature type="domain" description="Zn(2)-C6 fungal-type" evidence="9">
    <location>
        <begin position="29"/>
        <end position="58"/>
    </location>
</feature>
<dbReference type="OrthoDB" id="4456959at2759"/>
<feature type="transmembrane region" description="Helical" evidence="8">
    <location>
        <begin position="614"/>
        <end position="635"/>
    </location>
</feature>
<evidence type="ECO:0000313" key="10">
    <source>
        <dbReference type="EMBL" id="OXG14905.1"/>
    </source>
</evidence>
<sequence length="762" mass="85414">MSPPPTRARQSSESEPNSINKRARITRHACERCRAGKKKCDGQLPCSACTLSKKECIFSAQRRRPRIPVPNLTDGPTSSSTPSHHIPDQGRYQSPMMFPSIASSSESYERQSRYNSPSRPQTAGHDGSHANDMPMVTATEAEGVSEIRDCDHDHEDGHEDGQGREVHGHNHEHTLARIAHVMANGTVSRYPSPGVTILSPADGRPIVSRETDISTKGDLLDRLHRHLTVVFSLRSFPKGHLGEELKDENDNKTGGPGELFFLPSCEDGKAYIRCYFEHATSTYRYLDRRNIEQLTDDFYTSNGSLSQKDDVVLLLLLMAIGCLWTPSWTGADPQMMTQKALQLLRAAQRQLETLSLSQPRLRMVQVHIALCHLYLGMSHFRSAWLAFGTAARLSQLLRLHRKSPDGTPQELDEPRRQAFWSGYMMDRYLSLVLGCPVIYDERDITQRFPSYPNSGDHSVDTQDEAQRLAGSIAHIKLSQILGHALRKLQSPGELSDLERSLAVQSLNQELDRWLAETPRFFHPDGPDTYDLGPFASIPPFFQRQQQIVRSAYHFINLFIHRSFLLDQFVNRIPASQPLAPLTVMSPEVTVCVESAISIAKSVSKMKDSPGAKGTFWNSAYFCFASLTVLLVYLMVYEEAPRRAEIESMIEAAMEGHIQLTGSTRREREQILEESKRVSELLRRRQEEQPEIASSKTQYIPPSWPGMEDPFVGSAPNWDPLWQNTLDMLGLDMSMGIGLPWGTGAIEEGGVNTGTNSGAFGFL</sequence>
<accession>A0A854Q845</accession>
<feature type="compositionally biased region" description="Polar residues" evidence="7">
    <location>
        <begin position="8"/>
        <end position="20"/>
    </location>
</feature>
<dbReference type="GO" id="GO:0006351">
    <property type="term" value="P:DNA-templated transcription"/>
    <property type="evidence" value="ECO:0007669"/>
    <property type="project" value="InterPro"/>
</dbReference>
<dbReference type="Proteomes" id="UP000199727">
    <property type="component" value="Unassembled WGS sequence"/>
</dbReference>
<dbReference type="AlphaFoldDB" id="A0A854Q845"/>
<keyword evidence="6" id="KW-0539">Nucleus</keyword>
<dbReference type="InterPro" id="IPR036864">
    <property type="entry name" value="Zn2-C6_fun-type_DNA-bd_sf"/>
</dbReference>
<reference evidence="10 11" key="1">
    <citation type="submission" date="2017-06" db="EMBL/GenBank/DDBJ databases">
        <title>Global population genomics of the pathogenic fungus Cryptococcus neoformans var. grubii.</title>
        <authorList>
            <person name="Cuomo C."/>
            <person name="Litvintseva A."/>
            <person name="Chen Y."/>
            <person name="Young S."/>
            <person name="Zeng Q."/>
            <person name="Chapman S."/>
            <person name="Gujja S."/>
            <person name="Saif S."/>
            <person name="Birren B."/>
        </authorList>
    </citation>
    <scope>NUCLEOTIDE SEQUENCE [LARGE SCALE GENOMIC DNA]</scope>
    <source>
        <strain evidence="10 11">Tu259-1</strain>
    </source>
</reference>
<evidence type="ECO:0000256" key="3">
    <source>
        <dbReference type="ARBA" id="ARBA00023015"/>
    </source>
</evidence>